<proteinExistence type="predicted"/>
<sequence>MDTILSAEELVRIAMTNSANSEIMSRLPSLGLSQCMLTAGCLFQAVWNHQAQLPPDWGVKDYDVFYFDTELSWEAENEVITSAKHLFHDLGVNVDIKNQARVHLWYHQRFGRDCPQLHSTRDGIDRYLIAGTCIGLDVEAGDVYAPFGLDDVGQGLLRINPDNAHPDLFDQKAKSYQARWPFLRILGTDFSSKTINTSPDIQGPTIG</sequence>
<dbReference type="Proteomes" id="UP000050562">
    <property type="component" value="Unassembled WGS sequence"/>
</dbReference>
<dbReference type="AlphaFoldDB" id="A0A0P9YFV8"/>
<dbReference type="PANTHER" id="PTHR39166">
    <property type="entry name" value="BLL1166 PROTEIN"/>
    <property type="match status" value="1"/>
</dbReference>
<comment type="caution">
    <text evidence="1">The sequence shown here is derived from an EMBL/GenBank/DDBJ whole genome shotgun (WGS) entry which is preliminary data.</text>
</comment>
<evidence type="ECO:0008006" key="3">
    <source>
        <dbReference type="Google" id="ProtNLM"/>
    </source>
</evidence>
<name>A0A0P9YFV8_9PSED</name>
<dbReference type="PANTHER" id="PTHR39166:SF1">
    <property type="entry name" value="BLL1166 PROTEIN"/>
    <property type="match status" value="1"/>
</dbReference>
<accession>A0A0P9YFV8</accession>
<reference evidence="1 2" key="1">
    <citation type="submission" date="2015-09" db="EMBL/GenBank/DDBJ databases">
        <title>Genome announcement of multiple Pseudomonas syringae strains.</title>
        <authorList>
            <person name="Thakur S."/>
            <person name="Wang P.W."/>
            <person name="Gong Y."/>
            <person name="Weir B.S."/>
            <person name="Guttman D.S."/>
        </authorList>
    </citation>
    <scope>NUCLEOTIDE SEQUENCE [LARGE SCALE GENOMIC DNA]</scope>
    <source>
        <strain evidence="1 2">ICMP3956</strain>
    </source>
</reference>
<dbReference type="PATRIC" id="fig|251707.3.peg.687"/>
<evidence type="ECO:0000313" key="2">
    <source>
        <dbReference type="Proteomes" id="UP000050562"/>
    </source>
</evidence>
<organism evidence="1 2">
    <name type="scientific">Pseudomonas syringae pv. primulae</name>
    <dbReference type="NCBI Taxonomy" id="251707"/>
    <lineage>
        <taxon>Bacteria</taxon>
        <taxon>Pseudomonadati</taxon>
        <taxon>Pseudomonadota</taxon>
        <taxon>Gammaproteobacteria</taxon>
        <taxon>Pseudomonadales</taxon>
        <taxon>Pseudomonadaceae</taxon>
        <taxon>Pseudomonas</taxon>
    </lineage>
</organism>
<protein>
    <recommendedName>
        <fullName evidence="3">Nucleotidyltransferase family protein</fullName>
    </recommendedName>
</protein>
<gene>
    <name evidence="1" type="ORF">ALO52_00507</name>
</gene>
<dbReference type="EMBL" id="LJRC01000211">
    <property type="protein sequence ID" value="KPY33411.1"/>
    <property type="molecule type" value="Genomic_DNA"/>
</dbReference>
<dbReference type="InterPro" id="IPR009267">
    <property type="entry name" value="NTP_transf_6"/>
</dbReference>
<evidence type="ECO:0000313" key="1">
    <source>
        <dbReference type="EMBL" id="KPY33411.1"/>
    </source>
</evidence>
<dbReference type="Pfam" id="PF06042">
    <property type="entry name" value="NTP_transf_6"/>
    <property type="match status" value="1"/>
</dbReference>